<dbReference type="InterPro" id="IPR020850">
    <property type="entry name" value="GED_dom"/>
</dbReference>
<dbReference type="GO" id="GO:0016020">
    <property type="term" value="C:membrane"/>
    <property type="evidence" value="ECO:0007669"/>
    <property type="project" value="TreeGrafter"/>
</dbReference>
<dbReference type="InterPro" id="IPR001401">
    <property type="entry name" value="Dynamin_GTPase"/>
</dbReference>
<dbReference type="PANTHER" id="PTHR11566">
    <property type="entry name" value="DYNAMIN"/>
    <property type="match status" value="1"/>
</dbReference>
<dbReference type="STRING" id="599839.J4I8Y5"/>
<evidence type="ECO:0000256" key="2">
    <source>
        <dbReference type="ARBA" id="ARBA00023134"/>
    </source>
</evidence>
<dbReference type="PROSITE" id="PS51388">
    <property type="entry name" value="GED"/>
    <property type="match status" value="1"/>
</dbReference>
<dbReference type="InterPro" id="IPR000375">
    <property type="entry name" value="Dynamin_stalk"/>
</dbReference>
<dbReference type="InterPro" id="IPR003130">
    <property type="entry name" value="GED"/>
</dbReference>
<dbReference type="AlphaFoldDB" id="J4I8Y5"/>
<dbReference type="GO" id="GO:0005874">
    <property type="term" value="C:microtubule"/>
    <property type="evidence" value="ECO:0007669"/>
    <property type="project" value="TreeGrafter"/>
</dbReference>
<dbReference type="InterPro" id="IPR045063">
    <property type="entry name" value="Dynamin_N"/>
</dbReference>
<dbReference type="HOGENOM" id="CLU_008964_4_1_1"/>
<dbReference type="Gene3D" id="3.40.50.300">
    <property type="entry name" value="P-loop containing nucleotide triphosphate hydrolases"/>
    <property type="match status" value="1"/>
</dbReference>
<dbReference type="Pfam" id="PF02212">
    <property type="entry name" value="GED"/>
    <property type="match status" value="1"/>
</dbReference>
<dbReference type="GO" id="GO:0000266">
    <property type="term" value="P:mitochondrial fission"/>
    <property type="evidence" value="ECO:0007669"/>
    <property type="project" value="TreeGrafter"/>
</dbReference>
<evidence type="ECO:0000313" key="5">
    <source>
        <dbReference type="Proteomes" id="UP000006352"/>
    </source>
</evidence>
<dbReference type="PRINTS" id="PR00195">
    <property type="entry name" value="DYNAMIN"/>
</dbReference>
<dbReference type="GeneID" id="24095132"/>
<dbReference type="GO" id="GO:0005525">
    <property type="term" value="F:GTP binding"/>
    <property type="evidence" value="ECO:0007669"/>
    <property type="project" value="InterPro"/>
</dbReference>
<dbReference type="Pfam" id="PF01031">
    <property type="entry name" value="Dynamin_M"/>
    <property type="match status" value="2"/>
</dbReference>
<evidence type="ECO:0000313" key="4">
    <source>
        <dbReference type="EMBL" id="CCM00221.1"/>
    </source>
</evidence>
<dbReference type="Gene3D" id="1.20.120.1240">
    <property type="entry name" value="Dynamin, middle domain"/>
    <property type="match status" value="1"/>
</dbReference>
<gene>
    <name evidence="4" type="ORF">FIBRA_02249</name>
</gene>
<dbReference type="SUPFAM" id="SSF52540">
    <property type="entry name" value="P-loop containing nucleoside triphosphate hydrolases"/>
    <property type="match status" value="1"/>
</dbReference>
<evidence type="ECO:0000256" key="1">
    <source>
        <dbReference type="ARBA" id="ARBA00022741"/>
    </source>
</evidence>
<dbReference type="GO" id="GO:0048312">
    <property type="term" value="P:intracellular distribution of mitochondria"/>
    <property type="evidence" value="ECO:0007669"/>
    <property type="project" value="TreeGrafter"/>
</dbReference>
<keyword evidence="5" id="KW-1185">Reference proteome</keyword>
<evidence type="ECO:0000259" key="3">
    <source>
        <dbReference type="PROSITE" id="PS51388"/>
    </source>
</evidence>
<name>J4I8Y5_9APHY</name>
<keyword evidence="1" id="KW-0547">Nucleotide-binding</keyword>
<keyword evidence="2" id="KW-0342">GTP-binding</keyword>
<protein>
    <recommendedName>
        <fullName evidence="3">GED domain-containing protein</fullName>
    </recommendedName>
</protein>
<dbReference type="OrthoDB" id="5061070at2759"/>
<dbReference type="Proteomes" id="UP000006352">
    <property type="component" value="Unassembled WGS sequence"/>
</dbReference>
<dbReference type="GO" id="GO:0016559">
    <property type="term" value="P:peroxisome fission"/>
    <property type="evidence" value="ECO:0007669"/>
    <property type="project" value="TreeGrafter"/>
</dbReference>
<feature type="domain" description="GED" evidence="3">
    <location>
        <begin position="606"/>
        <end position="697"/>
    </location>
</feature>
<dbReference type="GO" id="GO:0003924">
    <property type="term" value="F:GTPase activity"/>
    <property type="evidence" value="ECO:0007669"/>
    <property type="project" value="InterPro"/>
</dbReference>
<dbReference type="InterPro" id="IPR027417">
    <property type="entry name" value="P-loop_NTPase"/>
</dbReference>
<sequence>MKRFISRRGSSGDSSTGGLDPYMDSFVLSDTEYARKRQVIFNLIRDLKAMGANMEDIKIPRIVVIVGQPAGKSSLIEAITQINVPRDGGTCPRCPMECNVSTNSAKWSCRIYLDRRGVRAPFSPELTSKDSVEIWLRRAQAAILSRSVLPEDFKEMSKKQLEALTLGNQIDKFSSDSVVVDIEATGGTDLSFNEDENMIELVRSLVEKNIQESFVSILMTVPANDEMENQQAASLARKADPNGDRTVGIVTKPDAISDGSVNSQQSWLKIIQGKDDKHMLKLGYYVVRLPQDTERAKRLSPQELNRLAIDCFSTKEPWKELYQSDVFQHHLGIPNLVEHLSRVLMNIIHNSLPDLQAQIRDKLAQCDRDLQDLPEMLVGDPTAEAVARIADFCTDLRASIYGYNEDKDFIHATQDIYERFVFAIACTTPNFRPEMSPYVSRFVSGADDLEQLGYHLRSADFKLAPVSSADVRTIMKKATGWELPHNTPYDAKVCLIEKSIELWHAPSQACFDEVTDALRHWVDEKISEHFGQFRAFEGHMSRIMRNEIDCHVLNAQKALTSVLECEEAPYTTVNTRYYNAIRSKWLQSYAPQYGTYNTPSYPYEPETLVMADVRAYFQRIIDYVLMIIQRHLNQELVDDLSKRLLAKLELSAKDASSHLAALMVEDPVISAKRAKLESRKNRLQDMQTKLNGFTMRW</sequence>
<dbReference type="PANTHER" id="PTHR11566:SF21">
    <property type="entry name" value="DYNAMIN RELATED PROTEIN 1, ISOFORM A"/>
    <property type="match status" value="1"/>
</dbReference>
<dbReference type="SMART" id="SM00053">
    <property type="entry name" value="DYNc"/>
    <property type="match status" value="1"/>
</dbReference>
<proteinExistence type="predicted"/>
<dbReference type="EMBL" id="HE796971">
    <property type="protein sequence ID" value="CCM00221.1"/>
    <property type="molecule type" value="Genomic_DNA"/>
</dbReference>
<dbReference type="InterPro" id="IPR022812">
    <property type="entry name" value="Dynamin"/>
</dbReference>
<dbReference type="GO" id="GO:0008017">
    <property type="term" value="F:microtubule binding"/>
    <property type="evidence" value="ECO:0007669"/>
    <property type="project" value="TreeGrafter"/>
</dbReference>
<dbReference type="RefSeq" id="XP_012179504.1">
    <property type="nucleotide sequence ID" value="XM_012324114.1"/>
</dbReference>
<dbReference type="InParanoid" id="J4I8Y5"/>
<organism evidence="4 5">
    <name type="scientific">Fibroporia radiculosa</name>
    <dbReference type="NCBI Taxonomy" id="599839"/>
    <lineage>
        <taxon>Eukaryota</taxon>
        <taxon>Fungi</taxon>
        <taxon>Dikarya</taxon>
        <taxon>Basidiomycota</taxon>
        <taxon>Agaricomycotina</taxon>
        <taxon>Agaricomycetes</taxon>
        <taxon>Polyporales</taxon>
        <taxon>Fibroporiaceae</taxon>
        <taxon>Fibroporia</taxon>
    </lineage>
</organism>
<dbReference type="GO" id="GO:0005739">
    <property type="term" value="C:mitochondrion"/>
    <property type="evidence" value="ECO:0007669"/>
    <property type="project" value="TreeGrafter"/>
</dbReference>
<accession>J4I8Y5</accession>
<reference evidence="4 5" key="1">
    <citation type="journal article" date="2012" name="Appl. Environ. Microbiol.">
        <title>Short-read sequencing for genomic analysis of the brown rot fungus Fibroporia radiculosa.</title>
        <authorList>
            <person name="Tang J.D."/>
            <person name="Perkins A.D."/>
            <person name="Sonstegard T.S."/>
            <person name="Schroeder S.G."/>
            <person name="Burgess S.C."/>
            <person name="Diehl S.V."/>
        </authorList>
    </citation>
    <scope>NUCLEOTIDE SEQUENCE [LARGE SCALE GENOMIC DNA]</scope>
    <source>
        <strain evidence="4 5">TFFH 294</strain>
    </source>
</reference>
<dbReference type="Pfam" id="PF00350">
    <property type="entry name" value="Dynamin_N"/>
    <property type="match status" value="1"/>
</dbReference>
<dbReference type="GO" id="GO:0006897">
    <property type="term" value="P:endocytosis"/>
    <property type="evidence" value="ECO:0007669"/>
    <property type="project" value="TreeGrafter"/>
</dbReference>